<dbReference type="EC" id="2.7.7.7" evidence="1"/>
<reference evidence="4 5" key="1">
    <citation type="submission" date="2020-06" db="EMBL/GenBank/DDBJ databases">
        <title>Dysbiosis in marine aquaculture revealed through microbiome analysis: reverse ecology for environmental sustainability.</title>
        <authorList>
            <person name="Haro-Moreno J.M."/>
            <person name="Coutinho F.H."/>
            <person name="Zaragoza-Solas A."/>
            <person name="Picazo A."/>
            <person name="Almagro-Moreno S."/>
            <person name="Lopez-Perez M."/>
        </authorList>
    </citation>
    <scope>NUCLEOTIDE SEQUENCE [LARGE SCALE GENOMIC DNA]</scope>
    <source>
        <strain evidence="4">MCMED-G41</strain>
    </source>
</reference>
<sequence>MNLKKFPWLTEVVKTYKNLNFPSSIIIEGESGLAKNHLANFFAQKLLCSDDLAPCGVCNSCNYFLAGTHPDFCFLSADSCSSILHSYAKAKKDSMNSKKIEGVRAINEFIAMTHSVSNHRVAIIFDAHNMNINSQNALLKTLEELPENKHIFLVSNKRKYFLPTIYSRSNIITINNPKSDIIDQWIADKGYIDYSTIDFAPDSTPLEIERLINNDMVGQYREISQNLNSYCLGEITTPDLIKFYKEINITFDEKINSIILFLKTCLGIEKNFYKAHPAITALDKKKPDSMLLTDLIEQLVEYKYQLIKVPSLNEQIGLNNFFQKIKSLFA</sequence>
<accession>A0A838Y2F6</accession>
<dbReference type="PANTHER" id="PTHR11669">
    <property type="entry name" value="REPLICATION FACTOR C / DNA POLYMERASE III GAMMA-TAU SUBUNIT"/>
    <property type="match status" value="1"/>
</dbReference>
<organism evidence="4 5">
    <name type="scientific">SAR86 cluster bacterium</name>
    <dbReference type="NCBI Taxonomy" id="2030880"/>
    <lineage>
        <taxon>Bacteria</taxon>
        <taxon>Pseudomonadati</taxon>
        <taxon>Pseudomonadota</taxon>
        <taxon>Gammaproteobacteria</taxon>
        <taxon>SAR86 cluster</taxon>
    </lineage>
</organism>
<proteinExistence type="predicted"/>
<dbReference type="InterPro" id="IPR027417">
    <property type="entry name" value="P-loop_NTPase"/>
</dbReference>
<gene>
    <name evidence="4" type="ORF">H2072_04585</name>
</gene>
<evidence type="ECO:0000256" key="2">
    <source>
        <dbReference type="ARBA" id="ARBA00022932"/>
    </source>
</evidence>
<protein>
    <recommendedName>
        <fullName evidence="1">DNA-directed DNA polymerase</fullName>
        <ecNumber evidence="1">2.7.7.7</ecNumber>
    </recommendedName>
</protein>
<dbReference type="AlphaFoldDB" id="A0A838Y2F6"/>
<name>A0A838Y2F6_9GAMM</name>
<dbReference type="Proteomes" id="UP000551848">
    <property type="component" value="Unassembled WGS sequence"/>
</dbReference>
<keyword evidence="2" id="KW-0239">DNA-directed DNA polymerase</keyword>
<dbReference type="PANTHER" id="PTHR11669:SF8">
    <property type="entry name" value="DNA POLYMERASE III SUBUNIT DELTA"/>
    <property type="match status" value="1"/>
</dbReference>
<keyword evidence="2" id="KW-0808">Transferase</keyword>
<dbReference type="Pfam" id="PF13177">
    <property type="entry name" value="DNA_pol3_delta2"/>
    <property type="match status" value="1"/>
</dbReference>
<dbReference type="GO" id="GO:0003887">
    <property type="term" value="F:DNA-directed DNA polymerase activity"/>
    <property type="evidence" value="ECO:0007669"/>
    <property type="project" value="UniProtKB-KW"/>
</dbReference>
<evidence type="ECO:0000313" key="4">
    <source>
        <dbReference type="EMBL" id="MBA4693005.1"/>
    </source>
</evidence>
<evidence type="ECO:0000256" key="1">
    <source>
        <dbReference type="ARBA" id="ARBA00012417"/>
    </source>
</evidence>
<comment type="caution">
    <text evidence="4">The sequence shown here is derived from an EMBL/GenBank/DDBJ whole genome shotgun (WGS) entry which is preliminary data.</text>
</comment>
<keyword evidence="2" id="KW-0548">Nucleotidyltransferase</keyword>
<dbReference type="SUPFAM" id="SSF52540">
    <property type="entry name" value="P-loop containing nucleoside triphosphate hydrolases"/>
    <property type="match status" value="1"/>
</dbReference>
<dbReference type="Gene3D" id="3.40.50.300">
    <property type="entry name" value="P-loop containing nucleotide triphosphate hydrolases"/>
    <property type="match status" value="1"/>
</dbReference>
<evidence type="ECO:0000256" key="3">
    <source>
        <dbReference type="ARBA" id="ARBA00049244"/>
    </source>
</evidence>
<dbReference type="EMBL" id="JACETL010000071">
    <property type="protein sequence ID" value="MBA4693005.1"/>
    <property type="molecule type" value="Genomic_DNA"/>
</dbReference>
<dbReference type="InterPro" id="IPR050238">
    <property type="entry name" value="DNA_Rep/Repair_Clamp_Loader"/>
</dbReference>
<evidence type="ECO:0000313" key="5">
    <source>
        <dbReference type="Proteomes" id="UP000551848"/>
    </source>
</evidence>
<comment type="catalytic activity">
    <reaction evidence="3">
        <text>DNA(n) + a 2'-deoxyribonucleoside 5'-triphosphate = DNA(n+1) + diphosphate</text>
        <dbReference type="Rhea" id="RHEA:22508"/>
        <dbReference type="Rhea" id="RHEA-COMP:17339"/>
        <dbReference type="Rhea" id="RHEA-COMP:17340"/>
        <dbReference type="ChEBI" id="CHEBI:33019"/>
        <dbReference type="ChEBI" id="CHEBI:61560"/>
        <dbReference type="ChEBI" id="CHEBI:173112"/>
        <dbReference type="EC" id="2.7.7.7"/>
    </reaction>
</comment>
<dbReference type="GO" id="GO:0006261">
    <property type="term" value="P:DNA-templated DNA replication"/>
    <property type="evidence" value="ECO:0007669"/>
    <property type="project" value="TreeGrafter"/>
</dbReference>